<evidence type="ECO:0000313" key="2">
    <source>
        <dbReference type="Proteomes" id="UP000238350"/>
    </source>
</evidence>
<name>A0A2T0FCS5_9ASCO</name>
<gene>
    <name evidence="1" type="ORF">B9G98_00424</name>
</gene>
<dbReference type="GO" id="GO:0005634">
    <property type="term" value="C:nucleus"/>
    <property type="evidence" value="ECO:0007669"/>
    <property type="project" value="InterPro"/>
</dbReference>
<dbReference type="AlphaFoldDB" id="A0A2T0FCS5"/>
<reference evidence="1 2" key="1">
    <citation type="submission" date="2017-04" db="EMBL/GenBank/DDBJ databases">
        <title>Genome sequencing of [Candida] sorbophila.</title>
        <authorList>
            <person name="Ahn J.O."/>
        </authorList>
    </citation>
    <scope>NUCLEOTIDE SEQUENCE [LARGE SCALE GENOMIC DNA]</scope>
    <source>
        <strain evidence="1 2">DS02</strain>
    </source>
</reference>
<accession>A0A2T0FCS5</accession>
<dbReference type="GO" id="GO:0000278">
    <property type="term" value="P:mitotic cell cycle"/>
    <property type="evidence" value="ECO:0007669"/>
    <property type="project" value="InterPro"/>
</dbReference>
<organism evidence="1 2">
    <name type="scientific">Wickerhamiella sorbophila</name>
    <dbReference type="NCBI Taxonomy" id="45607"/>
    <lineage>
        <taxon>Eukaryota</taxon>
        <taxon>Fungi</taxon>
        <taxon>Dikarya</taxon>
        <taxon>Ascomycota</taxon>
        <taxon>Saccharomycotina</taxon>
        <taxon>Dipodascomycetes</taxon>
        <taxon>Dipodascales</taxon>
        <taxon>Trichomonascaceae</taxon>
        <taxon>Wickerhamiella</taxon>
    </lineage>
</organism>
<evidence type="ECO:0008006" key="3">
    <source>
        <dbReference type="Google" id="ProtNLM"/>
    </source>
</evidence>
<evidence type="ECO:0000313" key="1">
    <source>
        <dbReference type="EMBL" id="PRT52804.1"/>
    </source>
</evidence>
<dbReference type="Pfam" id="PF05859">
    <property type="entry name" value="Mis12"/>
    <property type="match status" value="1"/>
</dbReference>
<keyword evidence="2" id="KW-1185">Reference proteome</keyword>
<dbReference type="EMBL" id="NDIQ01000001">
    <property type="protein sequence ID" value="PRT52804.1"/>
    <property type="molecule type" value="Genomic_DNA"/>
</dbReference>
<dbReference type="GO" id="GO:0000775">
    <property type="term" value="C:chromosome, centromeric region"/>
    <property type="evidence" value="ECO:0007669"/>
    <property type="project" value="InterPro"/>
</dbReference>
<dbReference type="Proteomes" id="UP000238350">
    <property type="component" value="Unassembled WGS sequence"/>
</dbReference>
<proteinExistence type="predicted"/>
<dbReference type="GeneID" id="36514173"/>
<sequence length="213" mass="23784">MDSAPTEFLKANAILAQVFGHTLTHLIELVRQIMMGVFKSIAAGLEQTLGRINQQRYGGQLGLELKQGLQEYKSTYAKAIVRVIDRIEAYATRNVFKLDESLVDEGYFRLEPFSQIDYSRSGRQLDAEITESEQSLADEIAALQQTRLLNAQIDRCLSSADRLANAQPEAVPDVSELEPLAQQLRNLTHSLKTAPPPAHSVDQEFLQSILWAS</sequence>
<dbReference type="RefSeq" id="XP_024662750.1">
    <property type="nucleotide sequence ID" value="XM_024806982.1"/>
</dbReference>
<protein>
    <recommendedName>
        <fullName evidence="3">Kinetochore-associated protein MTW1</fullName>
    </recommendedName>
</protein>
<dbReference type="InterPro" id="IPR008685">
    <property type="entry name" value="Centromere_Mis12"/>
</dbReference>
<comment type="caution">
    <text evidence="1">The sequence shown here is derived from an EMBL/GenBank/DDBJ whole genome shotgun (WGS) entry which is preliminary data.</text>
</comment>